<evidence type="ECO:0000256" key="7">
    <source>
        <dbReference type="PIRSR" id="PIRSR004762-1"/>
    </source>
</evidence>
<dbReference type="NCBIfam" id="TIGR03699">
    <property type="entry name" value="menaquin_MqnC"/>
    <property type="match status" value="1"/>
</dbReference>
<dbReference type="NCBIfam" id="TIGR00423">
    <property type="entry name" value="CofH family radical SAM protein"/>
    <property type="match status" value="1"/>
</dbReference>
<feature type="binding site" evidence="8">
    <location>
        <position position="298"/>
    </location>
    <ligand>
        <name>(3R)-3-methyl-D-ornithine</name>
        <dbReference type="ChEBI" id="CHEBI:64642"/>
    </ligand>
</feature>
<comment type="cofactor">
    <cofactor evidence="6 7">
        <name>[4Fe-4S] cluster</name>
        <dbReference type="ChEBI" id="CHEBI:49883"/>
    </cofactor>
    <text evidence="6 7">Binds 1 [4Fe-4S] cluster. The cluster is coordinated with 3 cysteines and an exchangeable S-adenosyl-L-methionine.</text>
</comment>
<feature type="domain" description="Radical SAM core" evidence="9">
    <location>
        <begin position="54"/>
        <end position="290"/>
    </location>
</feature>
<evidence type="ECO:0000256" key="1">
    <source>
        <dbReference type="ARBA" id="ARBA00022485"/>
    </source>
</evidence>
<evidence type="ECO:0000256" key="6">
    <source>
        <dbReference type="HAMAP-Rule" id="MF_00992"/>
    </source>
</evidence>
<dbReference type="InterPro" id="IPR034405">
    <property type="entry name" value="F420"/>
</dbReference>
<dbReference type="CDD" id="cd01335">
    <property type="entry name" value="Radical_SAM"/>
    <property type="match status" value="1"/>
</dbReference>
<dbReference type="PIRSF" id="PIRSF004762">
    <property type="entry name" value="CHP00423"/>
    <property type="match status" value="1"/>
</dbReference>
<dbReference type="Gene3D" id="3.20.20.70">
    <property type="entry name" value="Aldolase class I"/>
    <property type="match status" value="1"/>
</dbReference>
<dbReference type="KEGG" id="omr:OXIME_001360"/>
<keyword evidence="3 6" id="KW-0479">Metal-binding</keyword>
<dbReference type="GO" id="GO:0044689">
    <property type="term" value="F:7,8-didemethyl-8-hydroxy-5-deazariboflavin synthase activity"/>
    <property type="evidence" value="ECO:0007669"/>
    <property type="project" value="TreeGrafter"/>
</dbReference>
<comment type="similarity">
    <text evidence="6">Belongs to the radical SAM superfamily. MqnC family.</text>
</comment>
<evidence type="ECO:0000256" key="8">
    <source>
        <dbReference type="PIRSR" id="PIRSR004762-2"/>
    </source>
</evidence>
<keyword evidence="5 6" id="KW-0411">Iron-sulfur</keyword>
<evidence type="ECO:0000256" key="2">
    <source>
        <dbReference type="ARBA" id="ARBA00022691"/>
    </source>
</evidence>
<evidence type="ECO:0000256" key="4">
    <source>
        <dbReference type="ARBA" id="ARBA00023004"/>
    </source>
</evidence>
<dbReference type="PANTHER" id="PTHR43076">
    <property type="entry name" value="FO SYNTHASE (COFH)"/>
    <property type="match status" value="1"/>
</dbReference>
<evidence type="ECO:0000256" key="5">
    <source>
        <dbReference type="ARBA" id="ARBA00023014"/>
    </source>
</evidence>
<dbReference type="RefSeq" id="WP_393971105.1">
    <property type="nucleotide sequence ID" value="NZ_CP133772.1"/>
</dbReference>
<dbReference type="GO" id="GO:0009234">
    <property type="term" value="P:menaquinone biosynthetic process"/>
    <property type="evidence" value="ECO:0007669"/>
    <property type="project" value="UniProtKB-UniRule"/>
</dbReference>
<dbReference type="InterPro" id="IPR020050">
    <property type="entry name" value="FO_synthase_su2"/>
</dbReference>
<accession>A0AAX4NH88</accession>
<name>A0AAX4NH88_9ARCH</name>
<dbReference type="GO" id="GO:0005506">
    <property type="term" value="F:iron ion binding"/>
    <property type="evidence" value="ECO:0007669"/>
    <property type="project" value="UniProtKB-UniRule"/>
</dbReference>
<evidence type="ECO:0000259" key="9">
    <source>
        <dbReference type="PROSITE" id="PS51918"/>
    </source>
</evidence>
<dbReference type="GO" id="GO:0051539">
    <property type="term" value="F:4 iron, 4 sulfur cluster binding"/>
    <property type="evidence" value="ECO:0007669"/>
    <property type="project" value="UniProtKB-KW"/>
</dbReference>
<dbReference type="SFLD" id="SFLDG01064">
    <property type="entry name" value="F420__menaquinone_cofactor_bio"/>
    <property type="match status" value="1"/>
</dbReference>
<dbReference type="PANTHER" id="PTHR43076:SF1">
    <property type="entry name" value="LIPOYL SYNTHASE 2"/>
    <property type="match status" value="1"/>
</dbReference>
<dbReference type="SFLD" id="SFLDG01389">
    <property type="entry name" value="menaquinone_synthsis_involved"/>
    <property type="match status" value="1"/>
</dbReference>
<proteinExistence type="inferred from homology"/>
<evidence type="ECO:0000313" key="10">
    <source>
        <dbReference type="EMBL" id="WYY00776.1"/>
    </source>
</evidence>
<feature type="binding site" evidence="8">
    <location>
        <position position="181"/>
    </location>
    <ligand>
        <name>S-adenosyl-L-methionine</name>
        <dbReference type="ChEBI" id="CHEBI:59789"/>
    </ligand>
</feature>
<organism evidence="10 11">
    <name type="scientific">Oxyplasma meridianum</name>
    <dbReference type="NCBI Taxonomy" id="3073602"/>
    <lineage>
        <taxon>Archaea</taxon>
        <taxon>Methanobacteriati</taxon>
        <taxon>Thermoplasmatota</taxon>
        <taxon>Thermoplasmata</taxon>
        <taxon>Thermoplasmatales</taxon>
        <taxon>Thermoplasmataceae</taxon>
        <taxon>Oxyplasma</taxon>
    </lineage>
</organism>
<evidence type="ECO:0000313" key="11">
    <source>
        <dbReference type="Proteomes" id="UP001451606"/>
    </source>
</evidence>
<sequence length="367" mass="41891">MFQYSDPLYEIERKSLSGEEISQEEIIYMYDEADLYQLGRIARNVTDRITGRYVSFVSNLILNYTNVCNVRCNFCAFYRTGSEDDAYTMTKEQVIDEIDRYYSRYGIRQLLIQGGVNPSLPLSYYTDMFNAIREKFPNLGIHGLSTSEISFISRKEKMTYAQVISKLRESGLQTIPGAGAEIFSADVRKELGRPLNSGEEWLKIMEEAHKLGIKTSATMMFGHVEESRHKADHLISLVNLQKKYNGFLSFTPWNFEPGNTKLQREGKVNYRAGGLDVLRNIAISRIVLNRHIPVVQSSWLTNGIQMGQMAILFGANDWGGTIYDEKVIPATGKSVGNLRKESIINNLKSIGMIPVERDNLYQVLKYY</sequence>
<keyword evidence="2 6" id="KW-0949">S-adenosyl-L-methionine</keyword>
<dbReference type="EC" id="1.21.98.1" evidence="6"/>
<dbReference type="PROSITE" id="PS51918">
    <property type="entry name" value="RADICAL_SAM"/>
    <property type="match status" value="1"/>
</dbReference>
<dbReference type="InterPro" id="IPR006638">
    <property type="entry name" value="Elp3/MiaA/NifB-like_rSAM"/>
</dbReference>
<keyword evidence="11" id="KW-1185">Reference proteome</keyword>
<reference evidence="10 11" key="1">
    <citation type="submission" date="2023-09" db="EMBL/GenBank/DDBJ databases">
        <authorList>
            <person name="Golyshina O.V."/>
            <person name="Lunev E.A."/>
            <person name="Bargiela R."/>
            <person name="Gaines M.C."/>
            <person name="Daum B."/>
            <person name="Bale N.J."/>
            <person name="Koenen M."/>
            <person name="Sinninghe Damst J.S."/>
            <person name="Yakimov M."/>
            <person name="Golyshin P.N."/>
        </authorList>
    </citation>
    <scope>NUCLEOTIDE SEQUENCE [LARGE SCALE GENOMIC DNA]</scope>
    <source>
        <strain evidence="10 11">M1</strain>
    </source>
</reference>
<feature type="binding site" evidence="6 7">
    <location>
        <position position="72"/>
    </location>
    <ligand>
        <name>[4Fe-4S] cluster</name>
        <dbReference type="ChEBI" id="CHEBI:49883"/>
        <note>4Fe-4S-S-AdoMet</note>
    </ligand>
</feature>
<dbReference type="Pfam" id="PF04055">
    <property type="entry name" value="Radical_SAM"/>
    <property type="match status" value="1"/>
</dbReference>
<dbReference type="Proteomes" id="UP001451606">
    <property type="component" value="Chromosome"/>
</dbReference>
<dbReference type="InterPro" id="IPR013785">
    <property type="entry name" value="Aldolase_TIM"/>
</dbReference>
<comment type="pathway">
    <text evidence="6">Quinol/quinone metabolism; menaquinone biosynthesis.</text>
</comment>
<keyword evidence="1 6" id="KW-0004">4Fe-4S</keyword>
<comment type="catalytic activity">
    <reaction evidence="6">
        <text>dehypoxanthine futalosine + S-adenosyl-L-methionine = cyclic dehypoxanthinylfutalosinate + 5'-deoxyadenosine + L-methionine + H(+)</text>
        <dbReference type="Rhea" id="RHEA:33083"/>
        <dbReference type="ChEBI" id="CHEBI:15378"/>
        <dbReference type="ChEBI" id="CHEBI:17319"/>
        <dbReference type="ChEBI" id="CHEBI:57844"/>
        <dbReference type="ChEBI" id="CHEBI:58864"/>
        <dbReference type="ChEBI" id="CHEBI:59789"/>
        <dbReference type="ChEBI" id="CHEBI:64270"/>
        <dbReference type="EC" id="1.21.98.1"/>
    </reaction>
</comment>
<evidence type="ECO:0000256" key="3">
    <source>
        <dbReference type="ARBA" id="ARBA00022723"/>
    </source>
</evidence>
<dbReference type="GO" id="GO:0016765">
    <property type="term" value="F:transferase activity, transferring alkyl or aryl (other than methyl) groups"/>
    <property type="evidence" value="ECO:0007669"/>
    <property type="project" value="InterPro"/>
</dbReference>
<dbReference type="SFLD" id="SFLDF00343">
    <property type="entry name" value="aminofutalosine_synthase_(mqnE"/>
    <property type="match status" value="1"/>
</dbReference>
<dbReference type="HAMAP" id="MF_00992">
    <property type="entry name" value="MqnC"/>
    <property type="match status" value="1"/>
</dbReference>
<dbReference type="InterPro" id="IPR007197">
    <property type="entry name" value="rSAM"/>
</dbReference>
<feature type="binding site" evidence="8">
    <location>
        <position position="74"/>
    </location>
    <ligand>
        <name>S-adenosyl-L-methionine</name>
        <dbReference type="ChEBI" id="CHEBI:59789"/>
    </ligand>
</feature>
<dbReference type="GeneID" id="95968097"/>
<dbReference type="InterPro" id="IPR022431">
    <property type="entry name" value="Cyclic_DHFL_synthase_mqnC"/>
</dbReference>
<dbReference type="AlphaFoldDB" id="A0AAX4NH88"/>
<dbReference type="Pfam" id="PF19288">
    <property type="entry name" value="CofH_C"/>
    <property type="match status" value="1"/>
</dbReference>
<comment type="function">
    <text evidence="6">Radical SAM enzyme that catalyzes the cyclization of dehypoxanthine futalosine (DHFL) into cyclic dehypoxanthine futalosine (CDHFL), a step in the biosynthesis of menaquinone (MK, vitamin K2).</text>
</comment>
<dbReference type="SMART" id="SM00729">
    <property type="entry name" value="Elp3"/>
    <property type="match status" value="1"/>
</dbReference>
<dbReference type="InterPro" id="IPR058240">
    <property type="entry name" value="rSAM_sf"/>
</dbReference>
<protein>
    <recommendedName>
        <fullName evidence="6">Cyclic dehypoxanthine futalosine synthase</fullName>
        <shortName evidence="6">Cyclic DHFL synthase</shortName>
        <ecNumber evidence="6">1.21.98.1</ecNumber>
    </recommendedName>
    <alternativeName>
        <fullName evidence="6">Dehypoxanthine futalosine cyclase</fullName>
        <shortName evidence="6">DHFL cyclase</shortName>
    </alternativeName>
    <alternativeName>
        <fullName evidence="6">Menaquinone biosynthetic enzyme MqnC</fullName>
    </alternativeName>
</protein>
<feature type="binding site" evidence="8">
    <location>
        <position position="145"/>
    </location>
    <ligand>
        <name>(3R)-3-methyl-D-ornithine</name>
        <dbReference type="ChEBI" id="CHEBI:64642"/>
    </ligand>
</feature>
<keyword evidence="6" id="KW-0560">Oxidoreductase</keyword>
<dbReference type="SUPFAM" id="SSF102114">
    <property type="entry name" value="Radical SAM enzymes"/>
    <property type="match status" value="1"/>
</dbReference>
<dbReference type="EMBL" id="CP133772">
    <property type="protein sequence ID" value="WYY00776.1"/>
    <property type="molecule type" value="Genomic_DNA"/>
</dbReference>
<gene>
    <name evidence="6 10" type="primary">mqnC</name>
    <name evidence="10" type="ORF">OXIME_001360</name>
</gene>
<dbReference type="SFLD" id="SFLDF00342">
    <property type="entry name" value="cyclic_dehypoxanthine_futalosi"/>
    <property type="match status" value="1"/>
</dbReference>
<dbReference type="InterPro" id="IPR045567">
    <property type="entry name" value="CofH/MnqC-like_C"/>
</dbReference>
<dbReference type="SFLD" id="SFLDG01082">
    <property type="entry name" value="B12-binding_domain_containing"/>
    <property type="match status" value="1"/>
</dbReference>
<dbReference type="GO" id="GO:0046992">
    <property type="term" value="F:oxidoreductase activity, acting on X-H and Y-H to form an X-Y bond"/>
    <property type="evidence" value="ECO:0007669"/>
    <property type="project" value="UniProtKB-UniRule"/>
</dbReference>
<feature type="binding site" evidence="6 7">
    <location>
        <position position="68"/>
    </location>
    <ligand>
        <name>[4Fe-4S] cluster</name>
        <dbReference type="ChEBI" id="CHEBI:49883"/>
        <note>4Fe-4S-S-AdoMet</note>
    </ligand>
</feature>
<dbReference type="SFLD" id="SFLDS00029">
    <property type="entry name" value="Radical_SAM"/>
    <property type="match status" value="1"/>
</dbReference>
<keyword evidence="6" id="KW-0474">Menaquinone biosynthesis</keyword>
<feature type="binding site" evidence="6 7">
    <location>
        <position position="75"/>
    </location>
    <ligand>
        <name>[4Fe-4S] cluster</name>
        <dbReference type="ChEBI" id="CHEBI:49883"/>
        <note>4Fe-4S-S-AdoMet</note>
    </ligand>
</feature>
<keyword evidence="4 6" id="KW-0408">Iron</keyword>